<sequence length="393" mass="44330">MKYTLEDAVPFAMRAVMVGPSRVGKTSLMTTLLEGGRKLLGGTRVSLQGEPATEGWLRDCRDALADSLSGEIYDPGRLGGSDEIREYDFVVNPRISGAERFRFPLTVLDYPGRLLRPDADQQQRQRLEKFVSDTMTLLIPVDATVIMEAKETRHIRGLSRMLQISDVEEVIREWAKHRPDDGKLPIGTIALCPVKGESYFADNGGTVDRSMELLEKVTRLYLGRVLEVLGEEEAQRRTSILYCPVDTIGPIRLHRVEWEVDGDRVQCAPTFVKRGDAVRRQTKGAEELFAVICAEALANVRSHWQGQASTHAAKGQAAIRPTAGANKTWFYLFEQWDERLERRQSRLAGTELLTQLNEFDRAVTKVIECRRQAFEWNVSRGTRFAVLHQPSEG</sequence>
<comment type="caution">
    <text evidence="1">The sequence shown here is derived from an EMBL/GenBank/DDBJ whole genome shotgun (WGS) entry which is preliminary data.</text>
</comment>
<accession>A0A1K0GSJ9</accession>
<keyword evidence="2" id="KW-1185">Reference proteome</keyword>
<reference evidence="1 2" key="1">
    <citation type="submission" date="2016-09" db="EMBL/GenBank/DDBJ databases">
        <title>Couchioplanes caeruleus draft genome sequence.</title>
        <authorList>
            <person name="Sheehan J."/>
            <person name="Caffrey P."/>
        </authorList>
    </citation>
    <scope>NUCLEOTIDE SEQUENCE [LARGE SCALE GENOMIC DNA]</scope>
    <source>
        <strain evidence="1 2">DSM 43634</strain>
    </source>
</reference>
<evidence type="ECO:0000313" key="1">
    <source>
        <dbReference type="EMBL" id="OJF14188.1"/>
    </source>
</evidence>
<name>A0A1K0GSJ9_9ACTN</name>
<dbReference type="AlphaFoldDB" id="A0A1K0GSJ9"/>
<organism evidence="1 2">
    <name type="scientific">Couchioplanes caeruleus subsp. caeruleus</name>
    <dbReference type="NCBI Taxonomy" id="56427"/>
    <lineage>
        <taxon>Bacteria</taxon>
        <taxon>Bacillati</taxon>
        <taxon>Actinomycetota</taxon>
        <taxon>Actinomycetes</taxon>
        <taxon>Micromonosporales</taxon>
        <taxon>Micromonosporaceae</taxon>
        <taxon>Couchioplanes</taxon>
    </lineage>
</organism>
<protein>
    <submittedName>
        <fullName evidence="1">Uncharacterized protein</fullName>
    </submittedName>
</protein>
<evidence type="ECO:0000313" key="2">
    <source>
        <dbReference type="Proteomes" id="UP000182486"/>
    </source>
</evidence>
<dbReference type="EMBL" id="MEIA01000109">
    <property type="protein sequence ID" value="OJF14188.1"/>
    <property type="molecule type" value="Genomic_DNA"/>
</dbReference>
<proteinExistence type="predicted"/>
<dbReference type="RefSeq" id="WP_071805057.1">
    <property type="nucleotide sequence ID" value="NZ_MEIA01000109.1"/>
</dbReference>
<dbReference type="Proteomes" id="UP000182486">
    <property type="component" value="Unassembled WGS sequence"/>
</dbReference>
<gene>
    <name evidence="1" type="ORF">BG844_11055</name>
</gene>